<protein>
    <submittedName>
        <fullName evidence="2">Cysteine-rich RLK (Receptor-like protein kinase) 8</fullName>
    </submittedName>
</protein>
<dbReference type="InterPro" id="IPR029472">
    <property type="entry name" value="Copia-like_N"/>
</dbReference>
<feature type="domain" description="Retrotransposon Copia-like N-terminal" evidence="1">
    <location>
        <begin position="28"/>
        <end position="74"/>
    </location>
</feature>
<dbReference type="AlphaFoldDB" id="A0A699IJL2"/>
<name>A0A699IJL2_TANCI</name>
<dbReference type="EMBL" id="BKCJ010308413">
    <property type="protein sequence ID" value="GEZ67378.1"/>
    <property type="molecule type" value="Genomic_DNA"/>
</dbReference>
<sequence>MVGNSQNNTPPLVTEEITSNNPLFLYQTDHPGLILISKKLTGLDNYSSWKRSIMIALNAKNKMKLVTGAFPKPSVESESRPI</sequence>
<accession>A0A699IJL2</accession>
<keyword evidence="2" id="KW-0675">Receptor</keyword>
<keyword evidence="2" id="KW-0808">Transferase</keyword>
<keyword evidence="2" id="KW-0418">Kinase</keyword>
<evidence type="ECO:0000313" key="2">
    <source>
        <dbReference type="EMBL" id="GEZ67378.1"/>
    </source>
</evidence>
<proteinExistence type="predicted"/>
<gene>
    <name evidence="2" type="ORF">Tci_539351</name>
</gene>
<dbReference type="PANTHER" id="PTHR37610">
    <property type="entry name" value="CCHC-TYPE DOMAIN-CONTAINING PROTEIN"/>
    <property type="match status" value="1"/>
</dbReference>
<evidence type="ECO:0000259" key="1">
    <source>
        <dbReference type="Pfam" id="PF14244"/>
    </source>
</evidence>
<dbReference type="GO" id="GO:0016301">
    <property type="term" value="F:kinase activity"/>
    <property type="evidence" value="ECO:0007669"/>
    <property type="project" value="UniProtKB-KW"/>
</dbReference>
<dbReference type="Pfam" id="PF14244">
    <property type="entry name" value="Retrotran_gag_3"/>
    <property type="match status" value="1"/>
</dbReference>
<organism evidence="2">
    <name type="scientific">Tanacetum cinerariifolium</name>
    <name type="common">Dalmatian daisy</name>
    <name type="synonym">Chrysanthemum cinerariifolium</name>
    <dbReference type="NCBI Taxonomy" id="118510"/>
    <lineage>
        <taxon>Eukaryota</taxon>
        <taxon>Viridiplantae</taxon>
        <taxon>Streptophyta</taxon>
        <taxon>Embryophyta</taxon>
        <taxon>Tracheophyta</taxon>
        <taxon>Spermatophyta</taxon>
        <taxon>Magnoliopsida</taxon>
        <taxon>eudicotyledons</taxon>
        <taxon>Gunneridae</taxon>
        <taxon>Pentapetalae</taxon>
        <taxon>asterids</taxon>
        <taxon>campanulids</taxon>
        <taxon>Asterales</taxon>
        <taxon>Asteraceae</taxon>
        <taxon>Asteroideae</taxon>
        <taxon>Anthemideae</taxon>
        <taxon>Anthemidinae</taxon>
        <taxon>Tanacetum</taxon>
    </lineage>
</organism>
<comment type="caution">
    <text evidence="2">The sequence shown here is derived from an EMBL/GenBank/DDBJ whole genome shotgun (WGS) entry which is preliminary data.</text>
</comment>
<dbReference type="PANTHER" id="PTHR37610:SF97">
    <property type="entry name" value="RETROTRANSPOSON GAG DOMAIN-CONTAINING PROTEIN"/>
    <property type="match status" value="1"/>
</dbReference>
<reference evidence="2" key="1">
    <citation type="journal article" date="2019" name="Sci. Rep.">
        <title>Draft genome of Tanacetum cinerariifolium, the natural source of mosquito coil.</title>
        <authorList>
            <person name="Yamashiro T."/>
            <person name="Shiraishi A."/>
            <person name="Satake H."/>
            <person name="Nakayama K."/>
        </authorList>
    </citation>
    <scope>NUCLEOTIDE SEQUENCE</scope>
</reference>